<feature type="signal peptide" evidence="2">
    <location>
        <begin position="1"/>
        <end position="31"/>
    </location>
</feature>
<feature type="transmembrane region" description="Helical" evidence="1">
    <location>
        <begin position="55"/>
        <end position="79"/>
    </location>
</feature>
<dbReference type="VEuPathDB" id="TriTrypDB:ECC02_011147"/>
<evidence type="ECO:0000313" key="4">
    <source>
        <dbReference type="Proteomes" id="UP000583944"/>
    </source>
</evidence>
<feature type="transmembrane region" description="Helical" evidence="1">
    <location>
        <begin position="202"/>
        <end position="226"/>
    </location>
</feature>
<proteinExistence type="predicted"/>
<evidence type="ECO:0008006" key="5">
    <source>
        <dbReference type="Google" id="ProtNLM"/>
    </source>
</evidence>
<name>A0A7J6XNU7_TRYCR</name>
<evidence type="ECO:0000256" key="2">
    <source>
        <dbReference type="SAM" id="SignalP"/>
    </source>
</evidence>
<keyword evidence="1" id="KW-1133">Transmembrane helix</keyword>
<dbReference type="VEuPathDB" id="TriTrypDB:BCY84_07358"/>
<keyword evidence="1" id="KW-0472">Membrane</keyword>
<organism evidence="3 4">
    <name type="scientific">Trypanosoma cruzi</name>
    <dbReference type="NCBI Taxonomy" id="5693"/>
    <lineage>
        <taxon>Eukaryota</taxon>
        <taxon>Discoba</taxon>
        <taxon>Euglenozoa</taxon>
        <taxon>Kinetoplastea</taxon>
        <taxon>Metakinetoplastina</taxon>
        <taxon>Trypanosomatida</taxon>
        <taxon>Trypanosomatidae</taxon>
        <taxon>Trypanosoma</taxon>
        <taxon>Schizotrypanum</taxon>
    </lineage>
</organism>
<dbReference type="Proteomes" id="UP000583944">
    <property type="component" value="Unassembled WGS sequence"/>
</dbReference>
<dbReference type="AlphaFoldDB" id="A0A7J6XNU7"/>
<keyword evidence="2" id="KW-0732">Signal</keyword>
<accession>A0A7J6XNU7</accession>
<comment type="caution">
    <text evidence="3">The sequence shown here is derived from an EMBL/GenBank/DDBJ whole genome shotgun (WGS) entry which is preliminary data.</text>
</comment>
<reference evidence="3 4" key="1">
    <citation type="journal article" date="2019" name="Genome Biol. Evol.">
        <title>Nanopore Sequencing Significantly Improves Genome Assembly of the Protozoan Parasite Trypanosoma cruzi.</title>
        <authorList>
            <person name="Diaz-Viraque F."/>
            <person name="Pita S."/>
            <person name="Greif G."/>
            <person name="de Souza R.C.M."/>
            <person name="Iraola G."/>
            <person name="Robello C."/>
        </authorList>
    </citation>
    <scope>NUCLEOTIDE SEQUENCE [LARGE SCALE GENOMIC DNA]</scope>
    <source>
        <strain evidence="3 4">Berenice</strain>
    </source>
</reference>
<keyword evidence="1" id="KW-0812">Transmembrane</keyword>
<dbReference type="EMBL" id="JABDHM010000234">
    <property type="protein sequence ID" value="KAF5216111.1"/>
    <property type="molecule type" value="Genomic_DNA"/>
</dbReference>
<feature type="chain" id="PRO_5029702075" description="Mucin TcMUCII" evidence="2">
    <location>
        <begin position="32"/>
        <end position="250"/>
    </location>
</feature>
<sequence>MAGNFLPRHGWMRVHWRVWLLWWVLAPCVLCGGCGFLPFPFGCGNELGGDGGGCFLVVCELCGWACCPLLMLSAVSCCIRCAPSPFLLFHCLSFWLTDQLTDSSDSTTGGDDCDDDDGDGAAPCGVRRDGPCTLVVLLLVRVCVAAAGSPGNVSGDADAVVVPVDVSCAPSDGSLRYRVPVFVYGSGRSVLLPVLRLSMRTVLSVALMCACMAGMVSWVLCAMWPMRCTHVATVLPAVQRRRKGPPLPPR</sequence>
<evidence type="ECO:0000313" key="3">
    <source>
        <dbReference type="EMBL" id="KAF5216111.1"/>
    </source>
</evidence>
<gene>
    <name evidence="3" type="ORF">ECC02_011147</name>
</gene>
<protein>
    <recommendedName>
        <fullName evidence="5">Mucin TcMUCII</fullName>
    </recommendedName>
</protein>
<evidence type="ECO:0000256" key="1">
    <source>
        <dbReference type="SAM" id="Phobius"/>
    </source>
</evidence>